<organism evidence="15 16">
    <name type="scientific">Cellulomonas gelida</name>
    <dbReference type="NCBI Taxonomy" id="1712"/>
    <lineage>
        <taxon>Bacteria</taxon>
        <taxon>Bacillati</taxon>
        <taxon>Actinomycetota</taxon>
        <taxon>Actinomycetes</taxon>
        <taxon>Micrococcales</taxon>
        <taxon>Cellulomonadaceae</taxon>
        <taxon>Cellulomonas</taxon>
    </lineage>
</organism>
<comment type="cofactor">
    <cofactor evidence="1">
        <name>Zn(2+)</name>
        <dbReference type="ChEBI" id="CHEBI:29105"/>
    </cofactor>
</comment>
<dbReference type="InterPro" id="IPR050083">
    <property type="entry name" value="HtpX_protease"/>
</dbReference>
<evidence type="ECO:0000256" key="3">
    <source>
        <dbReference type="ARBA" id="ARBA00022475"/>
    </source>
</evidence>
<comment type="subcellular location">
    <subcellularLocation>
        <location evidence="2">Cell membrane</location>
        <topology evidence="2">Multi-pass membrane protein</topology>
    </subcellularLocation>
</comment>
<keyword evidence="3" id="KW-1003">Cell membrane</keyword>
<comment type="caution">
    <text evidence="15">The sequence shown here is derived from an EMBL/GenBank/DDBJ whole genome shotgun (WGS) entry which is preliminary data.</text>
</comment>
<dbReference type="Gene3D" id="3.30.2010.10">
    <property type="entry name" value="Metalloproteases ('zincins'), catalytic domain"/>
    <property type="match status" value="1"/>
</dbReference>
<reference evidence="15 16" key="1">
    <citation type="submission" date="2019-06" db="EMBL/GenBank/DDBJ databases">
        <title>Whole genome shotgun sequence of Cellulomonas gelida NBRC 3748.</title>
        <authorList>
            <person name="Hosoyama A."/>
            <person name="Uohara A."/>
            <person name="Ohji S."/>
            <person name="Ichikawa N."/>
        </authorList>
    </citation>
    <scope>NUCLEOTIDE SEQUENCE [LARGE SCALE GENOMIC DNA]</scope>
    <source>
        <strain evidence="15 16">NBRC 3748</strain>
    </source>
</reference>
<name>A0A4Y3KQX5_9CELL</name>
<keyword evidence="6" id="KW-0479">Metal-binding</keyword>
<feature type="transmembrane region" description="Helical" evidence="13">
    <location>
        <begin position="92"/>
        <end position="120"/>
    </location>
</feature>
<evidence type="ECO:0000313" key="15">
    <source>
        <dbReference type="EMBL" id="GEA85784.1"/>
    </source>
</evidence>
<evidence type="ECO:0000256" key="2">
    <source>
        <dbReference type="ARBA" id="ARBA00004651"/>
    </source>
</evidence>
<dbReference type="InterPro" id="IPR001915">
    <property type="entry name" value="Peptidase_M48"/>
</dbReference>
<dbReference type="CDD" id="cd07328">
    <property type="entry name" value="M48_Ste24p_like"/>
    <property type="match status" value="1"/>
</dbReference>
<evidence type="ECO:0000256" key="5">
    <source>
        <dbReference type="ARBA" id="ARBA00022692"/>
    </source>
</evidence>
<keyword evidence="7" id="KW-0378">Hydrolase</keyword>
<accession>A0A4Y3KQX5</accession>
<keyword evidence="11 13" id="KW-0472">Membrane</keyword>
<feature type="region of interest" description="Disordered" evidence="12">
    <location>
        <begin position="41"/>
        <end position="82"/>
    </location>
</feature>
<keyword evidence="4" id="KW-0645">Protease</keyword>
<evidence type="ECO:0000256" key="6">
    <source>
        <dbReference type="ARBA" id="ARBA00022723"/>
    </source>
</evidence>
<evidence type="ECO:0000259" key="14">
    <source>
        <dbReference type="Pfam" id="PF01435"/>
    </source>
</evidence>
<keyword evidence="10" id="KW-0482">Metalloprotease</keyword>
<evidence type="ECO:0000256" key="4">
    <source>
        <dbReference type="ARBA" id="ARBA00022670"/>
    </source>
</evidence>
<dbReference type="GO" id="GO:0006508">
    <property type="term" value="P:proteolysis"/>
    <property type="evidence" value="ECO:0007669"/>
    <property type="project" value="UniProtKB-KW"/>
</dbReference>
<gene>
    <name evidence="15" type="ORF">CGE01nite_30350</name>
</gene>
<evidence type="ECO:0000256" key="13">
    <source>
        <dbReference type="SAM" id="Phobius"/>
    </source>
</evidence>
<evidence type="ECO:0000256" key="8">
    <source>
        <dbReference type="ARBA" id="ARBA00022833"/>
    </source>
</evidence>
<dbReference type="AlphaFoldDB" id="A0A4Y3KQX5"/>
<evidence type="ECO:0000256" key="11">
    <source>
        <dbReference type="ARBA" id="ARBA00023136"/>
    </source>
</evidence>
<feature type="transmembrane region" description="Helical" evidence="13">
    <location>
        <begin position="126"/>
        <end position="145"/>
    </location>
</feature>
<feature type="compositionally biased region" description="Basic and acidic residues" evidence="12">
    <location>
        <begin position="41"/>
        <end position="55"/>
    </location>
</feature>
<evidence type="ECO:0000256" key="1">
    <source>
        <dbReference type="ARBA" id="ARBA00001947"/>
    </source>
</evidence>
<dbReference type="PANTHER" id="PTHR43221">
    <property type="entry name" value="PROTEASE HTPX"/>
    <property type="match status" value="1"/>
</dbReference>
<evidence type="ECO:0000313" key="16">
    <source>
        <dbReference type="Proteomes" id="UP000320461"/>
    </source>
</evidence>
<keyword evidence="9 13" id="KW-1133">Transmembrane helix</keyword>
<keyword evidence="8" id="KW-0862">Zinc</keyword>
<feature type="domain" description="Peptidase M48" evidence="14">
    <location>
        <begin position="167"/>
        <end position="388"/>
    </location>
</feature>
<dbReference type="GO" id="GO:0005886">
    <property type="term" value="C:plasma membrane"/>
    <property type="evidence" value="ECO:0007669"/>
    <property type="project" value="UniProtKB-SubCell"/>
</dbReference>
<dbReference type="GO" id="GO:0004222">
    <property type="term" value="F:metalloendopeptidase activity"/>
    <property type="evidence" value="ECO:0007669"/>
    <property type="project" value="InterPro"/>
</dbReference>
<evidence type="ECO:0000256" key="10">
    <source>
        <dbReference type="ARBA" id="ARBA00023049"/>
    </source>
</evidence>
<keyword evidence="5 13" id="KW-0812">Transmembrane</keyword>
<sequence>MLIGVPTRSGTERRADDDAALFDANGGMCPVLPVFAAGVKPRSDERATAPDEGGPRRTLGRMGDAEPHSSISRPGGCPRRHTRRVKTTMRALLCLALIAGFYVTALIVLLGILGVAVALISSGHAVGAKLAFFAVAAAIGFVLTMRKVSKAQKHEPSGSALPRDVAPELWDVVEELAAAAQTRVPREIRLVPDLNAFVSEDARLLGLVPGTRRLYVGVPLLQALDVAQMRSVLAHELAHYSNGHTRLAPIAYRGRQVVGAAAGEVTGFAGWVLRGYGRLYLLASAAISRRQELEADAVSVQVAGREVAAETLHEMEVLSAAWTFYFDRYVSVAWDAGLAPTSDAMFDGFAALLAARQDELDRLRTLAPPSQESRWDSHPSTSARIAAMGAVASPALTRDTRPAGVLVRGLPALTAMLAEVVVKYADRERLPWELLTPRARAASAQHSADIVFRAVGRRVGVERGSLRDLLELTEADRLDDVLQALDLDASAGPDADGDTAATVVWTAVLQCALATSGAARWEHRWDAGDPFVGPDGAPYDVRPLALLGAGGPRGAAELRGRLADLGVDLDAIGASAEADARGSAIVAGVANVVVDGEQYDVLVLTHGLVLVPCPKVYNQGRNRLRELAASAAPADIAAQNWFVPFEDVVSGRVSKRFPVGVEFALHDGTTLGLRTKLDSQELTSGSSIALQDVAKRFAPVPVAT</sequence>
<dbReference type="PANTHER" id="PTHR43221:SF1">
    <property type="entry name" value="PROTEASE HTPX"/>
    <property type="match status" value="1"/>
</dbReference>
<evidence type="ECO:0000256" key="12">
    <source>
        <dbReference type="SAM" id="MobiDB-lite"/>
    </source>
</evidence>
<dbReference type="GO" id="GO:0046872">
    <property type="term" value="F:metal ion binding"/>
    <property type="evidence" value="ECO:0007669"/>
    <property type="project" value="UniProtKB-KW"/>
</dbReference>
<evidence type="ECO:0000256" key="9">
    <source>
        <dbReference type="ARBA" id="ARBA00022989"/>
    </source>
</evidence>
<dbReference type="EMBL" id="BJLQ01000048">
    <property type="protein sequence ID" value="GEA85784.1"/>
    <property type="molecule type" value="Genomic_DNA"/>
</dbReference>
<proteinExistence type="predicted"/>
<dbReference type="Proteomes" id="UP000320461">
    <property type="component" value="Unassembled WGS sequence"/>
</dbReference>
<evidence type="ECO:0000256" key="7">
    <source>
        <dbReference type="ARBA" id="ARBA00022801"/>
    </source>
</evidence>
<dbReference type="Pfam" id="PF01435">
    <property type="entry name" value="Peptidase_M48"/>
    <property type="match status" value="1"/>
</dbReference>
<protein>
    <recommendedName>
        <fullName evidence="14">Peptidase M48 domain-containing protein</fullName>
    </recommendedName>
</protein>
<keyword evidence="16" id="KW-1185">Reference proteome</keyword>